<gene>
    <name evidence="1" type="ORF">PODLI_1B017787</name>
</gene>
<proteinExistence type="predicted"/>
<protein>
    <submittedName>
        <fullName evidence="1">Uncharacterized protein</fullName>
    </submittedName>
</protein>
<accession>A0AA35K357</accession>
<dbReference type="Proteomes" id="UP001178461">
    <property type="component" value="Chromosome 3"/>
</dbReference>
<evidence type="ECO:0000313" key="1">
    <source>
        <dbReference type="EMBL" id="CAI5769962.1"/>
    </source>
</evidence>
<organism evidence="1 2">
    <name type="scientific">Podarcis lilfordi</name>
    <name type="common">Lilford's wall lizard</name>
    <dbReference type="NCBI Taxonomy" id="74358"/>
    <lineage>
        <taxon>Eukaryota</taxon>
        <taxon>Metazoa</taxon>
        <taxon>Chordata</taxon>
        <taxon>Craniata</taxon>
        <taxon>Vertebrata</taxon>
        <taxon>Euteleostomi</taxon>
        <taxon>Lepidosauria</taxon>
        <taxon>Squamata</taxon>
        <taxon>Bifurcata</taxon>
        <taxon>Unidentata</taxon>
        <taxon>Episquamata</taxon>
        <taxon>Laterata</taxon>
        <taxon>Lacertibaenia</taxon>
        <taxon>Lacertidae</taxon>
        <taxon>Podarcis</taxon>
    </lineage>
</organism>
<dbReference type="AlphaFoldDB" id="A0AA35K357"/>
<name>A0AA35K357_9SAUR</name>
<sequence>MFQKDKDHSEEERIWSSNPALSVAITCGKVAEGGETKAGERRRKTDRERYRQNNKARMDLQLLPVSVSGSGSGSGVIGSSCTAATGANHPTAVSRVKCRQKLQIHSSPFLLPASLSCGFVQALLTTFCREKSVGVRGCFCGMQARRWRRIHPALCFIS</sequence>
<keyword evidence="2" id="KW-1185">Reference proteome</keyword>
<reference evidence="1" key="1">
    <citation type="submission" date="2022-12" db="EMBL/GenBank/DDBJ databases">
        <authorList>
            <person name="Alioto T."/>
            <person name="Alioto T."/>
            <person name="Gomez Garrido J."/>
        </authorList>
    </citation>
    <scope>NUCLEOTIDE SEQUENCE</scope>
</reference>
<dbReference type="EMBL" id="OX395128">
    <property type="protein sequence ID" value="CAI5769962.1"/>
    <property type="molecule type" value="Genomic_DNA"/>
</dbReference>
<evidence type="ECO:0000313" key="2">
    <source>
        <dbReference type="Proteomes" id="UP001178461"/>
    </source>
</evidence>